<gene>
    <name evidence="1" type="ordered locus">XNC1_2287</name>
</gene>
<protein>
    <submittedName>
        <fullName evidence="1">Uncharacterized protein</fullName>
    </submittedName>
</protein>
<organism evidence="1 2">
    <name type="scientific">Xenorhabdus nematophila (strain ATCC 19061 / DSM 3370 / CCUG 14189 / LMG 1036 / NCIMB 9965 / AN6)</name>
    <dbReference type="NCBI Taxonomy" id="406817"/>
    <lineage>
        <taxon>Bacteria</taxon>
        <taxon>Pseudomonadati</taxon>
        <taxon>Pseudomonadota</taxon>
        <taxon>Gammaproteobacteria</taxon>
        <taxon>Enterobacterales</taxon>
        <taxon>Morganellaceae</taxon>
        <taxon>Xenorhabdus</taxon>
    </lineage>
</organism>
<dbReference type="InterPro" id="IPR036188">
    <property type="entry name" value="FAD/NAD-bd_sf"/>
</dbReference>
<dbReference type="AlphaFoldDB" id="D3VFN2"/>
<evidence type="ECO:0000313" key="1">
    <source>
        <dbReference type="EMBL" id="CBJ90346.1"/>
    </source>
</evidence>
<keyword evidence="2" id="KW-1185">Reference proteome</keyword>
<accession>D3VFN2</accession>
<dbReference type="eggNOG" id="COG1252">
    <property type="taxonomic scope" value="Bacteria"/>
</dbReference>
<proteinExistence type="predicted"/>
<dbReference type="Gene3D" id="3.50.50.100">
    <property type="match status" value="1"/>
</dbReference>
<dbReference type="Proteomes" id="UP000008075">
    <property type="component" value="Chromosome"/>
</dbReference>
<sequence length="110" mass="11953">MTAKIVIAGSGFAGFWASISAMRVISQANKEDSIKVILVSPRPNVTIRPRLYEAKLDNMSPDISKQIAAAGVEYIADKIEEIDSDSKILTINLVNGSQTTLTYDLLPEVN</sequence>
<dbReference type="HOGENOM" id="CLU_2170095_0_0_6"/>
<reference evidence="1 2" key="1">
    <citation type="journal article" date="2011" name="PLoS ONE">
        <title>The entomopathogenic bacterial endosymbionts xenorhabdus and photorhabdus: convergent lifestyles from divergent genomes.</title>
        <authorList>
            <person name="Chaston J.M."/>
            <person name="Suen G."/>
            <person name="Tucker S.L."/>
            <person name="Andersen A.W."/>
            <person name="Bhasin A."/>
            <person name="Bode E."/>
            <person name="Bode H.B."/>
            <person name="Brachmann A.O."/>
            <person name="Cowles C.E."/>
            <person name="Cowles K.N."/>
            <person name="Darby C."/>
            <person name="de Leon L."/>
            <person name="Drace K."/>
            <person name="Du Z."/>
            <person name="Givaudan A."/>
            <person name="Herbert Tran E.E."/>
            <person name="Jewell K.A."/>
            <person name="Knack J.J."/>
            <person name="Krasomil-Osterfeld K.C."/>
            <person name="Kukor R."/>
            <person name="Lanois A."/>
            <person name="Latreille P."/>
            <person name="Leimgruber N.K."/>
            <person name="Lipke C.M."/>
            <person name="Liu R."/>
            <person name="Lu X."/>
            <person name="Martens E.C."/>
            <person name="Marri P.R."/>
            <person name="Medigue C."/>
            <person name="Menard M.L."/>
            <person name="Miller N.M."/>
            <person name="Morales-Soto N."/>
            <person name="Norton S."/>
            <person name="Ogier J.C."/>
            <person name="Orchard S.S."/>
            <person name="Park D."/>
            <person name="Park Y."/>
            <person name="Qurollo B.A."/>
            <person name="Sugar D.R."/>
            <person name="Richards G.R."/>
            <person name="Rouy Z."/>
            <person name="Slominski B."/>
            <person name="Slominski K."/>
            <person name="Snyder H."/>
            <person name="Tjaden B.C."/>
            <person name="van der Hoeven R."/>
            <person name="Welch R.D."/>
            <person name="Wheeler C."/>
            <person name="Xiang B."/>
            <person name="Barbazuk B."/>
            <person name="Gaudriault S."/>
            <person name="Goodner B."/>
            <person name="Slater S.C."/>
            <person name="Forst S."/>
            <person name="Goldman B.S."/>
            <person name="Goodrich-Blair H."/>
        </authorList>
    </citation>
    <scope>NUCLEOTIDE SEQUENCE [LARGE SCALE GENOMIC DNA]</scope>
    <source>
        <strain evidence="2">ATCC 19061 / DSM 3370 / CCUG 14189 / LMG 1036 / NCIMB 9965 / AN6</strain>
    </source>
</reference>
<dbReference type="EMBL" id="FN667742">
    <property type="protein sequence ID" value="CBJ90346.1"/>
    <property type="molecule type" value="Genomic_DNA"/>
</dbReference>
<name>D3VFN2_XENNA</name>
<evidence type="ECO:0000313" key="2">
    <source>
        <dbReference type="Proteomes" id="UP000008075"/>
    </source>
</evidence>
<dbReference type="KEGG" id="xne:XNC1_2287"/>
<dbReference type="SUPFAM" id="SSF51905">
    <property type="entry name" value="FAD/NAD(P)-binding domain"/>
    <property type="match status" value="1"/>
</dbReference>
<dbReference type="STRING" id="406817.XNC1_2287"/>